<evidence type="ECO:0000313" key="2">
    <source>
        <dbReference type="Proteomes" id="UP000670947"/>
    </source>
</evidence>
<dbReference type="Proteomes" id="UP000670947">
    <property type="component" value="Unassembled WGS sequence"/>
</dbReference>
<reference evidence="1 2" key="1">
    <citation type="submission" date="2021-03" db="EMBL/GenBank/DDBJ databases">
        <title>Paenibacillus artemisicola MWE-103 whole genome sequence.</title>
        <authorList>
            <person name="Ham Y.J."/>
        </authorList>
    </citation>
    <scope>NUCLEOTIDE SEQUENCE [LARGE SCALE GENOMIC DNA]</scope>
    <source>
        <strain evidence="1 2">MWE-103</strain>
    </source>
</reference>
<evidence type="ECO:0000313" key="1">
    <source>
        <dbReference type="EMBL" id="MBO7748994.1"/>
    </source>
</evidence>
<protein>
    <recommendedName>
        <fullName evidence="3">CopG antitoxin of type II toxin-antitoxin system</fullName>
    </recommendedName>
</protein>
<keyword evidence="2" id="KW-1185">Reference proteome</keyword>
<accession>A0ABS3WKY4</accession>
<organism evidence="1 2">
    <name type="scientific">Paenibacillus artemisiicola</name>
    <dbReference type="NCBI Taxonomy" id="1172618"/>
    <lineage>
        <taxon>Bacteria</taxon>
        <taxon>Bacillati</taxon>
        <taxon>Bacillota</taxon>
        <taxon>Bacilli</taxon>
        <taxon>Bacillales</taxon>
        <taxon>Paenibacillaceae</taxon>
        <taxon>Paenibacillus</taxon>
    </lineage>
</organism>
<dbReference type="InterPro" id="IPR022148">
    <property type="entry name" value="CopG_antitoxin"/>
</dbReference>
<dbReference type="EMBL" id="JAGGDJ010000092">
    <property type="protein sequence ID" value="MBO7748994.1"/>
    <property type="molecule type" value="Genomic_DNA"/>
</dbReference>
<name>A0ABS3WKY4_9BACL</name>
<sequence>MKRITSKEEIPANMTDEEAADFWATHTMSEELLEASVTEDDLPRRNGRTKTISIRLEHDLIKRLQEVAAQKHMGYQTLMKQFLIERVYEEEKSVR</sequence>
<proteinExistence type="predicted"/>
<evidence type="ECO:0008006" key="3">
    <source>
        <dbReference type="Google" id="ProtNLM"/>
    </source>
</evidence>
<dbReference type="Pfam" id="PF12441">
    <property type="entry name" value="CopG_antitoxin"/>
    <property type="match status" value="1"/>
</dbReference>
<gene>
    <name evidence="1" type="ORF">I8J29_33015</name>
</gene>
<comment type="caution">
    <text evidence="1">The sequence shown here is derived from an EMBL/GenBank/DDBJ whole genome shotgun (WGS) entry which is preliminary data.</text>
</comment>
<dbReference type="RefSeq" id="WP_208851502.1">
    <property type="nucleotide sequence ID" value="NZ_JAGGDJ010000092.1"/>
</dbReference>